<dbReference type="GO" id="GO:0005840">
    <property type="term" value="C:ribosome"/>
    <property type="evidence" value="ECO:0007669"/>
    <property type="project" value="UniProtKB-KW"/>
</dbReference>
<dbReference type="CDD" id="cd11382">
    <property type="entry name" value="Ribosomal_S8e"/>
    <property type="match status" value="1"/>
</dbReference>
<comment type="caution">
    <text evidence="6">The sequence shown here is derived from an EMBL/GenBank/DDBJ whole genome shotgun (WGS) entry which is preliminary data.</text>
</comment>
<proteinExistence type="inferred from homology"/>
<protein>
    <recommendedName>
        <fullName evidence="4">40S ribosomal protein S8</fullName>
    </recommendedName>
</protein>
<comment type="similarity">
    <text evidence="1 4">Belongs to the eukaryotic ribosomal protein eS8 family.</text>
</comment>
<dbReference type="AlphaFoldDB" id="A0A437AIW7"/>
<accession>A0A437AIW7</accession>
<dbReference type="EMBL" id="RCSS01000677">
    <property type="protein sequence ID" value="RVD91029.1"/>
    <property type="molecule type" value="Genomic_DNA"/>
</dbReference>
<dbReference type="PANTHER" id="PTHR10394">
    <property type="entry name" value="40S RIBOSOMAL PROTEIN S8"/>
    <property type="match status" value="1"/>
</dbReference>
<evidence type="ECO:0000256" key="2">
    <source>
        <dbReference type="ARBA" id="ARBA00022980"/>
    </source>
</evidence>
<name>A0A437AIW7_9MICR</name>
<organism evidence="6 7">
    <name type="scientific">Tubulinosema ratisbonensis</name>
    <dbReference type="NCBI Taxonomy" id="291195"/>
    <lineage>
        <taxon>Eukaryota</taxon>
        <taxon>Fungi</taxon>
        <taxon>Fungi incertae sedis</taxon>
        <taxon>Microsporidia</taxon>
        <taxon>Tubulinosematoidea</taxon>
        <taxon>Tubulinosematidae</taxon>
        <taxon>Tubulinosema</taxon>
    </lineage>
</organism>
<keyword evidence="2 4" id="KW-0689">Ribosomal protein</keyword>
<evidence type="ECO:0000256" key="3">
    <source>
        <dbReference type="ARBA" id="ARBA00023274"/>
    </source>
</evidence>
<dbReference type="NCBIfam" id="TIGR00307">
    <property type="entry name" value="eS8"/>
    <property type="match status" value="1"/>
</dbReference>
<dbReference type="InterPro" id="IPR001047">
    <property type="entry name" value="Ribosomal_eS8"/>
</dbReference>
<feature type="compositionally biased region" description="Basic residues" evidence="5">
    <location>
        <begin position="7"/>
        <end position="23"/>
    </location>
</feature>
<dbReference type="GO" id="GO:0006412">
    <property type="term" value="P:translation"/>
    <property type="evidence" value="ECO:0007669"/>
    <property type="project" value="InterPro"/>
</dbReference>
<dbReference type="GO" id="GO:0003735">
    <property type="term" value="F:structural constituent of ribosome"/>
    <property type="evidence" value="ECO:0007669"/>
    <property type="project" value="InterPro"/>
</dbReference>
<evidence type="ECO:0000256" key="1">
    <source>
        <dbReference type="ARBA" id="ARBA00005257"/>
    </source>
</evidence>
<feature type="region of interest" description="Disordered" evidence="5">
    <location>
        <begin position="1"/>
        <end position="23"/>
    </location>
</feature>
<dbReference type="InterPro" id="IPR022309">
    <property type="entry name" value="Ribosomal_Se8/biogenesis_NSA2"/>
</dbReference>
<evidence type="ECO:0000256" key="4">
    <source>
        <dbReference type="RuleBase" id="RU000669"/>
    </source>
</evidence>
<dbReference type="Pfam" id="PF01201">
    <property type="entry name" value="Ribosomal_S8e"/>
    <property type="match status" value="1"/>
</dbReference>
<dbReference type="Gene3D" id="3.10.290.70">
    <property type="match status" value="1"/>
</dbReference>
<keyword evidence="7" id="KW-1185">Reference proteome</keyword>
<dbReference type="GO" id="GO:1990904">
    <property type="term" value="C:ribonucleoprotein complex"/>
    <property type="evidence" value="ECO:0007669"/>
    <property type="project" value="UniProtKB-KW"/>
</dbReference>
<dbReference type="OrthoDB" id="1703270at2759"/>
<evidence type="ECO:0000313" key="6">
    <source>
        <dbReference type="EMBL" id="RVD91029.1"/>
    </source>
</evidence>
<reference evidence="6 7" key="1">
    <citation type="submission" date="2018-10" db="EMBL/GenBank/DDBJ databases">
        <title>Draft genome sequence of the microsporidian Tubulinosema ratisbonensis.</title>
        <authorList>
            <person name="Polonais V."/>
            <person name="Peyretaillade E."/>
            <person name="Niehus S."/>
            <person name="Wawrzyniak I."/>
            <person name="Franchet A."/>
            <person name="Gaspin C."/>
            <person name="Reichstadt M."/>
            <person name="Belser C."/>
            <person name="Labadie K."/>
            <person name="Delbac F."/>
            <person name="Ferrandon D."/>
        </authorList>
    </citation>
    <scope>NUCLEOTIDE SEQUENCE [LARGE SCALE GENOMIC DNA]</scope>
    <source>
        <strain evidence="6 7">Franzen</strain>
    </source>
</reference>
<gene>
    <name evidence="6" type="ORF">TUBRATIS_25310</name>
</gene>
<sequence length="170" mass="19566">MGLSGSNRHKRTKTGAKKSKHCKKRKFHLARQPSNTKIGDLKIQEVRVRGGNIKRRALKIDSGVFTLKSDQLTLKSSFNQVVYHPSSTELMRTNTITKGAVVRMKENPLKEKINFELYKEKDPIFYNNLMQDKVYAVIASRPGQCGRADGYFLQGEELAFYMDRLKKRNK</sequence>
<keyword evidence="3 4" id="KW-0687">Ribonucleoprotein</keyword>
<evidence type="ECO:0000313" key="7">
    <source>
        <dbReference type="Proteomes" id="UP000282876"/>
    </source>
</evidence>
<dbReference type="STRING" id="291195.A0A437AIW7"/>
<evidence type="ECO:0000256" key="5">
    <source>
        <dbReference type="SAM" id="MobiDB-lite"/>
    </source>
</evidence>
<dbReference type="Proteomes" id="UP000282876">
    <property type="component" value="Unassembled WGS sequence"/>
</dbReference>
<dbReference type="VEuPathDB" id="MicrosporidiaDB:TUBRATIS_25310"/>